<organism evidence="1 2">
    <name type="scientific">Coniosporium uncinatum</name>
    <dbReference type="NCBI Taxonomy" id="93489"/>
    <lineage>
        <taxon>Eukaryota</taxon>
        <taxon>Fungi</taxon>
        <taxon>Dikarya</taxon>
        <taxon>Ascomycota</taxon>
        <taxon>Pezizomycotina</taxon>
        <taxon>Dothideomycetes</taxon>
        <taxon>Dothideomycetes incertae sedis</taxon>
        <taxon>Coniosporium</taxon>
    </lineage>
</organism>
<dbReference type="Proteomes" id="UP001186974">
    <property type="component" value="Unassembled WGS sequence"/>
</dbReference>
<name>A0ACC3E070_9PEZI</name>
<gene>
    <name evidence="1" type="ORF">LTS18_007831</name>
</gene>
<evidence type="ECO:0000313" key="2">
    <source>
        <dbReference type="Proteomes" id="UP001186974"/>
    </source>
</evidence>
<comment type="caution">
    <text evidence="1">The sequence shown here is derived from an EMBL/GenBank/DDBJ whole genome shotgun (WGS) entry which is preliminary data.</text>
</comment>
<dbReference type="EMBL" id="JAWDJW010000002">
    <property type="protein sequence ID" value="KAK3082275.1"/>
    <property type="molecule type" value="Genomic_DNA"/>
</dbReference>
<evidence type="ECO:0000313" key="1">
    <source>
        <dbReference type="EMBL" id="KAK3082275.1"/>
    </source>
</evidence>
<reference evidence="1" key="1">
    <citation type="submission" date="2024-09" db="EMBL/GenBank/DDBJ databases">
        <title>Black Yeasts Isolated from many extreme environments.</title>
        <authorList>
            <person name="Coleine C."/>
            <person name="Stajich J.E."/>
            <person name="Selbmann L."/>
        </authorList>
    </citation>
    <scope>NUCLEOTIDE SEQUENCE</scope>
    <source>
        <strain evidence="1">CCFEE 5737</strain>
    </source>
</reference>
<proteinExistence type="predicted"/>
<sequence length="497" mass="54193">MHPPSSRTPLSPNSSISTIRDNYTTSTPGLRAFSSPHGRTVEHLGSSRTSYAQLDTPRSVQSYYPVSSPSSITDYSSATLAYSMSSESRPQDTPPFDTQVNLCDLVCEGQVITPQIESKIEKGFFLSADGCWTCYRRNYFSVQCSFTLSPHHVTQNRPLYIIHDNQRVQVQAMSMTLSAAVDGQAGKSIDLVQHTPKRDKGPQLQVRNEKVYPTLPGRPAHQHSDANGYPYGLQQLSHPGSIAIQQPLLPHQHSDQDSPSSFGSSHGGHTTMQHQHTFERIQFKSATANNGKRRAQQQYYHLIVELHVDVRRPTESEPKWVKVAQKARPHSASNSRGPSGAAGGSGLGGPGYSTVGSGSSTRGYSTGLSLGGATGMGSYRSTQYSVDPSPVGSHSISSNSSLNGLHLDNMTTEHSSSSDDDNNKVISGFHGYTYHPGPLYELPPVSKVLESDRRVKDEHSSNFDPSTLPIPLATGYCGRFQALDSSRGYYIPDMNTY</sequence>
<keyword evidence="2" id="KW-1185">Reference proteome</keyword>
<accession>A0ACC3E070</accession>
<protein>
    <submittedName>
        <fullName evidence="1">Uncharacterized protein</fullName>
    </submittedName>
</protein>